<comment type="caution">
    <text evidence="1">The sequence shown here is derived from an EMBL/GenBank/DDBJ whole genome shotgun (WGS) entry which is preliminary data.</text>
</comment>
<reference evidence="1 2" key="1">
    <citation type="submission" date="2021-06" db="EMBL/GenBank/DDBJ databases">
        <title>Caerostris darwini draft genome.</title>
        <authorList>
            <person name="Kono N."/>
            <person name="Arakawa K."/>
        </authorList>
    </citation>
    <scope>NUCLEOTIDE SEQUENCE [LARGE SCALE GENOMIC DNA]</scope>
</reference>
<dbReference type="AlphaFoldDB" id="A0AAV4MSC6"/>
<protein>
    <submittedName>
        <fullName evidence="1">Uncharacterized protein</fullName>
    </submittedName>
</protein>
<gene>
    <name evidence="1" type="ORF">CDAR_611831</name>
</gene>
<name>A0AAV4MSC6_9ARAC</name>
<keyword evidence="2" id="KW-1185">Reference proteome</keyword>
<sequence>MPQRERKNQTTCSETDGVISRTLSHCPISTWLSNYADEGGRDGMGDFLEEYVTLGAISPLMLLLTYVLEGEIVLIAGSRELFLDERDN</sequence>
<dbReference type="EMBL" id="BPLQ01000822">
    <property type="protein sequence ID" value="GIX75382.1"/>
    <property type="molecule type" value="Genomic_DNA"/>
</dbReference>
<evidence type="ECO:0000313" key="2">
    <source>
        <dbReference type="Proteomes" id="UP001054837"/>
    </source>
</evidence>
<organism evidence="1 2">
    <name type="scientific">Caerostris darwini</name>
    <dbReference type="NCBI Taxonomy" id="1538125"/>
    <lineage>
        <taxon>Eukaryota</taxon>
        <taxon>Metazoa</taxon>
        <taxon>Ecdysozoa</taxon>
        <taxon>Arthropoda</taxon>
        <taxon>Chelicerata</taxon>
        <taxon>Arachnida</taxon>
        <taxon>Araneae</taxon>
        <taxon>Araneomorphae</taxon>
        <taxon>Entelegynae</taxon>
        <taxon>Araneoidea</taxon>
        <taxon>Araneidae</taxon>
        <taxon>Caerostris</taxon>
    </lineage>
</organism>
<dbReference type="Proteomes" id="UP001054837">
    <property type="component" value="Unassembled WGS sequence"/>
</dbReference>
<accession>A0AAV4MSC6</accession>
<evidence type="ECO:0000313" key="1">
    <source>
        <dbReference type="EMBL" id="GIX75382.1"/>
    </source>
</evidence>
<proteinExistence type="predicted"/>